<dbReference type="Gene3D" id="1.50.10.10">
    <property type="match status" value="2"/>
</dbReference>
<evidence type="ECO:0000313" key="3">
    <source>
        <dbReference type="EMBL" id="CCA53833.1"/>
    </source>
</evidence>
<dbReference type="PRINTS" id="PR01950">
    <property type="entry name" value="LANCSUPER"/>
</dbReference>
<sequence length="1112" mass="115246">MAVEAGHGRGGAALSAIERWWDAALVRGGAGEGRPDWAVLAEEAVAAAPREAVVPEGEYQGLSGFEWVLRPFTRRAGERLERRVAERDGALVDLAAVRADMERQLSGRLARAAARTLVRELHEARTAGRLEGDDERARFRDFLGRTASRHGLTELLAGRPVLARILGRAALDAADAMAEMIGRLASDRARLAAGLLAGPGPLVGVEPGAGDGHRGGRSVMLLRFADGARLVYKPRPLAVHRHFNDLVTWFNGLPGAVELRTLRLLDRGDYGWVEHVTARPCASAVEVETFYRRQGALLALLHLLDGTDLHHENLIAVGAHPVLVDVETLFHPPLPGSGTEDPAARALHDSVYRVGLLPQLLVGDDCALDVSGVGGGRAGTSPVARADWADAGTDRMRLVRRAGRFAESANRPRLADGGPVEPGAHIEALCAGFRAGYTTIGAAKEELLRGSGLLKAFAEDEVRVVMRPTWVYSMLLDESTHPDLLKDADERQGVLEVLRTDRFGAVLEPGLVDEEIAQLWAGDVPLFTARPGRNHLWGGPERLAAGRTDLPGIVRVAAKLDALDTVDRQDQEWIVRAAMATTSRAPAHRPAGGRRTRTAGRAPEPDRLLSAARSVGDQLVSLAYRKDRRSNWIGLELLDDRYWRIGPMPADLAGGYTGPALFLAQLADLTGAGHYADAARTALAPVPGLLDALRGRPEDLGAVGSGAYSGLGGIAYALGETARLLDDPEVGSWANQALGLVAEATRTEREYGMGAGLAGGLVTLLAGEGAGAGPGALVRAGGGGDGALRAARECADRLAAADLTALGRGFTEGAAGIGWSLLRFAEVEAAVGAGSWAAERYRAAGLTALRAAVDVRSDDGPGRRGSHDRVAGSPVPGGPSGPSGSAEPVRAAGPAGTRGTARPDGFPGPDESGRRPGAYGFRTPVAGPGTGPDAATGRTAGTLAGPGPAPGAGGGHGGAPGRAGESAAAGGAREGEVPGGDRGSAWCRGEAGIALAVLDAPGALDDPHLAAWARGTVEELGRGGPAPDDSLCHGEAGLCELLGHGALPGARPHWLRRAGALLASVEENEARSGAPEGVPHPGLLTGLSGIGHGLLRAGFPERVPSLLLLRTL</sequence>
<dbReference type="SMART" id="SM01260">
    <property type="entry name" value="LANC_like"/>
    <property type="match status" value="1"/>
</dbReference>
<accession>F2R8B5</accession>
<dbReference type="GO" id="GO:0031179">
    <property type="term" value="P:peptide modification"/>
    <property type="evidence" value="ECO:0007669"/>
    <property type="project" value="InterPro"/>
</dbReference>
<dbReference type="Proteomes" id="UP000006854">
    <property type="component" value="Chromosome"/>
</dbReference>
<dbReference type="NCBIfam" id="TIGR03897">
    <property type="entry name" value="lanti_2_LanM"/>
    <property type="match status" value="1"/>
</dbReference>
<dbReference type="eggNOG" id="COG4403">
    <property type="taxonomic scope" value="Bacteria"/>
</dbReference>
<dbReference type="InterPro" id="IPR012341">
    <property type="entry name" value="6hp_glycosidase-like_sf"/>
</dbReference>
<dbReference type="Pfam" id="PF05147">
    <property type="entry name" value="LANC_like"/>
    <property type="match status" value="2"/>
</dbReference>
<feature type="region of interest" description="Disordered" evidence="1">
    <location>
        <begin position="584"/>
        <end position="605"/>
    </location>
</feature>
<dbReference type="KEGG" id="sve:SVEN_0546"/>
<evidence type="ECO:0000259" key="2">
    <source>
        <dbReference type="Pfam" id="PF13575"/>
    </source>
</evidence>
<dbReference type="PIRSF" id="PIRSF037228">
    <property type="entry name" value="Lant_mod_RumM"/>
    <property type="match status" value="1"/>
</dbReference>
<dbReference type="AlphaFoldDB" id="F2R8B5"/>
<evidence type="ECO:0000256" key="1">
    <source>
        <dbReference type="SAM" id="MobiDB-lite"/>
    </source>
</evidence>
<dbReference type="PATRIC" id="fig|953739.5.peg.726"/>
<dbReference type="STRING" id="953739.SVEN_0546"/>
<feature type="compositionally biased region" description="Low complexity" evidence="1">
    <location>
        <begin position="923"/>
        <end position="946"/>
    </location>
</feature>
<dbReference type="HOGENOM" id="CLU_009398_0_0_11"/>
<dbReference type="CDD" id="cd04792">
    <property type="entry name" value="LanM-like"/>
    <property type="match status" value="1"/>
</dbReference>
<dbReference type="InterPro" id="IPR007822">
    <property type="entry name" value="LANC-like"/>
</dbReference>
<feature type="compositionally biased region" description="Low complexity" evidence="1">
    <location>
        <begin position="882"/>
        <end position="903"/>
    </location>
</feature>
<reference evidence="3 4" key="1">
    <citation type="journal article" date="2011" name="BMC Genomics">
        <title>Genome-wide analysis of the role of GlnR in Streptomyces venezuelae provides new insights into global nitrogen regulation in actinomycetes.</title>
        <authorList>
            <person name="Pullan S.T."/>
            <person name="Bibb M.J."/>
            <person name="Merrick M."/>
        </authorList>
    </citation>
    <scope>NUCLEOTIDE SEQUENCE [LARGE SCALE GENOMIC DNA]</scope>
    <source>
        <strain evidence="4">ATCC 10712 / CBS 650.69 / DSM 40230 / JCM 4526 / NBRC 13096 / PD 04745</strain>
    </source>
</reference>
<feature type="compositionally biased region" description="Low complexity" evidence="1">
    <location>
        <begin position="962"/>
        <end position="971"/>
    </location>
</feature>
<gene>
    <name evidence="3" type="ordered locus">SVEN_0546</name>
</gene>
<dbReference type="InterPro" id="IPR025410">
    <property type="entry name" value="Lant_dehyd"/>
</dbReference>
<name>F2R8B5_STRVP</name>
<protein>
    <recommendedName>
        <fullName evidence="2">Lantibiotic biosynthesis protein dehydration domain-containing protein</fullName>
    </recommendedName>
</protein>
<feature type="domain" description="Lantibiotic biosynthesis protein dehydration" evidence="2">
    <location>
        <begin position="160"/>
        <end position="529"/>
    </location>
</feature>
<dbReference type="RefSeq" id="WP_015031752.1">
    <property type="nucleotide sequence ID" value="NC_018750.1"/>
</dbReference>
<feature type="compositionally biased region" description="Gly residues" evidence="1">
    <location>
        <begin position="950"/>
        <end position="961"/>
    </location>
</feature>
<dbReference type="EMBL" id="FR845719">
    <property type="protein sequence ID" value="CCA53833.1"/>
    <property type="molecule type" value="Genomic_DNA"/>
</dbReference>
<proteinExistence type="predicted"/>
<feature type="compositionally biased region" description="Basic and acidic residues" evidence="1">
    <location>
        <begin position="856"/>
        <end position="870"/>
    </location>
</feature>
<organism evidence="3 4">
    <name type="scientific">Streptomyces venezuelae (strain ATCC 10712 / CBS 650.69 / DSM 40230 / JCM 4526 / NBRC 13096 / PD 04745)</name>
    <dbReference type="NCBI Taxonomy" id="953739"/>
    <lineage>
        <taxon>Bacteria</taxon>
        <taxon>Bacillati</taxon>
        <taxon>Actinomycetota</taxon>
        <taxon>Actinomycetes</taxon>
        <taxon>Kitasatosporales</taxon>
        <taxon>Streptomycetaceae</taxon>
        <taxon>Streptomyces</taxon>
    </lineage>
</organism>
<dbReference type="Pfam" id="PF13575">
    <property type="entry name" value="DUF4135"/>
    <property type="match status" value="1"/>
</dbReference>
<evidence type="ECO:0000313" key="4">
    <source>
        <dbReference type="Proteomes" id="UP000006854"/>
    </source>
</evidence>
<dbReference type="GO" id="GO:0005975">
    <property type="term" value="P:carbohydrate metabolic process"/>
    <property type="evidence" value="ECO:0007669"/>
    <property type="project" value="InterPro"/>
</dbReference>
<dbReference type="InterPro" id="IPR017146">
    <property type="entry name" value="Lanti_2_LanM"/>
</dbReference>
<feature type="region of interest" description="Disordered" evidence="1">
    <location>
        <begin position="856"/>
        <end position="982"/>
    </location>
</feature>
<keyword evidence="4" id="KW-1185">Reference proteome</keyword>
<dbReference type="SUPFAM" id="SSF158745">
    <property type="entry name" value="LanC-like"/>
    <property type="match status" value="2"/>
</dbReference>
<dbReference type="GeneID" id="51861141"/>